<gene>
    <name evidence="2" type="ORF">LACBIDRAFT_313722</name>
</gene>
<dbReference type="InParanoid" id="B0D0N6"/>
<feature type="region of interest" description="Disordered" evidence="1">
    <location>
        <begin position="319"/>
        <end position="387"/>
    </location>
</feature>
<proteinExistence type="predicted"/>
<dbReference type="HOGENOM" id="CLU_041941_0_0_1"/>
<evidence type="ECO:0000313" key="3">
    <source>
        <dbReference type="Proteomes" id="UP000001194"/>
    </source>
</evidence>
<dbReference type="RefSeq" id="XP_001877391.1">
    <property type="nucleotide sequence ID" value="XM_001877356.1"/>
</dbReference>
<feature type="compositionally biased region" description="Low complexity" evidence="1">
    <location>
        <begin position="368"/>
        <end position="383"/>
    </location>
</feature>
<dbReference type="GeneID" id="6073474"/>
<dbReference type="AlphaFoldDB" id="B0D0N6"/>
<dbReference type="OrthoDB" id="10256743at2759"/>
<keyword evidence="3" id="KW-1185">Reference proteome</keyword>
<dbReference type="EMBL" id="DS547095">
    <property type="protein sequence ID" value="EDR11494.1"/>
    <property type="molecule type" value="Genomic_DNA"/>
</dbReference>
<protein>
    <submittedName>
        <fullName evidence="2">Predicted protein</fullName>
    </submittedName>
</protein>
<feature type="compositionally biased region" description="Basic and acidic residues" evidence="1">
    <location>
        <begin position="38"/>
        <end position="50"/>
    </location>
</feature>
<accession>B0D0N6</accession>
<name>B0D0N6_LACBS</name>
<organism evidence="3">
    <name type="scientific">Laccaria bicolor (strain S238N-H82 / ATCC MYA-4686)</name>
    <name type="common">Bicoloured deceiver</name>
    <name type="synonym">Laccaria laccata var. bicolor</name>
    <dbReference type="NCBI Taxonomy" id="486041"/>
    <lineage>
        <taxon>Eukaryota</taxon>
        <taxon>Fungi</taxon>
        <taxon>Dikarya</taxon>
        <taxon>Basidiomycota</taxon>
        <taxon>Agaricomycotina</taxon>
        <taxon>Agaricomycetes</taxon>
        <taxon>Agaricomycetidae</taxon>
        <taxon>Agaricales</taxon>
        <taxon>Agaricineae</taxon>
        <taxon>Hydnangiaceae</taxon>
        <taxon>Laccaria</taxon>
    </lineage>
</organism>
<sequence length="407" mass="45119">MNDVDVTSPLVLSFPAILRNPGLAHLNQAKKRQLQQRDQNEGKRWLRRKDNARFAGNPHVIAATKSDYVLHPQQARATFPEPLPSFLPRTAKVPAITPPTTDPASANAGRFSLSLKGMRKELRRSGGRAEALVRDIETEMVEWLRQGGTLLAPRGVDSQLVNDDMHGTPVGETGSITEVSRTPLQLIWRISDDAFARYVVHCCARYHEVVSFSKGDSDQRLTYLLRPNVTRPDHHAAVALDTPPVTDVDYSSNPDLDTDDNIDSDFITDRELESDVDVAEPTLPAMAVSPRIGSSDDSWSLVGDADIEEADILEVESQVEALSLSPSSPLQGPTQEELESADVASPRRAHPFSLYRPHPLRFSRRAARSASSPSRSPARTPARWKSQTKRHIDLVGGRVSFYHYLFS</sequence>
<reference evidence="2 3" key="1">
    <citation type="journal article" date="2008" name="Nature">
        <title>The genome of Laccaria bicolor provides insights into mycorrhizal symbiosis.</title>
        <authorList>
            <person name="Martin F."/>
            <person name="Aerts A."/>
            <person name="Ahren D."/>
            <person name="Brun A."/>
            <person name="Danchin E.G.J."/>
            <person name="Duchaussoy F."/>
            <person name="Gibon J."/>
            <person name="Kohler A."/>
            <person name="Lindquist E."/>
            <person name="Pereda V."/>
            <person name="Salamov A."/>
            <person name="Shapiro H.J."/>
            <person name="Wuyts J."/>
            <person name="Blaudez D."/>
            <person name="Buee M."/>
            <person name="Brokstein P."/>
            <person name="Canbaeck B."/>
            <person name="Cohen D."/>
            <person name="Courty P.E."/>
            <person name="Coutinho P.M."/>
            <person name="Delaruelle C."/>
            <person name="Detter J.C."/>
            <person name="Deveau A."/>
            <person name="DiFazio S."/>
            <person name="Duplessis S."/>
            <person name="Fraissinet-Tachet L."/>
            <person name="Lucic E."/>
            <person name="Frey-Klett P."/>
            <person name="Fourrey C."/>
            <person name="Feussner I."/>
            <person name="Gay G."/>
            <person name="Grimwood J."/>
            <person name="Hoegger P.J."/>
            <person name="Jain P."/>
            <person name="Kilaru S."/>
            <person name="Labbe J."/>
            <person name="Lin Y.C."/>
            <person name="Legue V."/>
            <person name="Le Tacon F."/>
            <person name="Marmeisse R."/>
            <person name="Melayah D."/>
            <person name="Montanini B."/>
            <person name="Muratet M."/>
            <person name="Nehls U."/>
            <person name="Niculita-Hirzel H."/>
            <person name="Oudot-Le Secq M.P."/>
            <person name="Peter M."/>
            <person name="Quesneville H."/>
            <person name="Rajashekar B."/>
            <person name="Reich M."/>
            <person name="Rouhier N."/>
            <person name="Schmutz J."/>
            <person name="Yin T."/>
            <person name="Chalot M."/>
            <person name="Henrissat B."/>
            <person name="Kuees U."/>
            <person name="Lucas S."/>
            <person name="Van de Peer Y."/>
            <person name="Podila G.K."/>
            <person name="Polle A."/>
            <person name="Pukkila P.J."/>
            <person name="Richardson P.M."/>
            <person name="Rouze P."/>
            <person name="Sanders I.R."/>
            <person name="Stajich J.E."/>
            <person name="Tunlid A."/>
            <person name="Tuskan G."/>
            <person name="Grigoriev I.V."/>
        </authorList>
    </citation>
    <scope>NUCLEOTIDE SEQUENCE [LARGE SCALE GENOMIC DNA]</scope>
    <source>
        <strain evidence="3">S238N-H82 / ATCC MYA-4686</strain>
    </source>
</reference>
<evidence type="ECO:0000313" key="2">
    <source>
        <dbReference type="EMBL" id="EDR11494.1"/>
    </source>
</evidence>
<evidence type="ECO:0000256" key="1">
    <source>
        <dbReference type="SAM" id="MobiDB-lite"/>
    </source>
</evidence>
<dbReference type="Proteomes" id="UP000001194">
    <property type="component" value="Unassembled WGS sequence"/>
</dbReference>
<dbReference type="STRING" id="486041.B0D0N6"/>
<dbReference type="KEGG" id="lbc:LACBIDRAFT_313722"/>
<feature type="region of interest" description="Disordered" evidence="1">
    <location>
        <begin position="30"/>
        <end position="50"/>
    </location>
</feature>
<feature type="compositionally biased region" description="Basic residues" evidence="1">
    <location>
        <begin position="358"/>
        <end position="367"/>
    </location>
</feature>